<evidence type="ECO:0000256" key="1">
    <source>
        <dbReference type="SAM" id="Phobius"/>
    </source>
</evidence>
<dbReference type="InterPro" id="IPR012867">
    <property type="entry name" value="DUF1648"/>
</dbReference>
<dbReference type="PIRSF" id="PIRSF038959">
    <property type="entry name" value="SdpI"/>
    <property type="match status" value="1"/>
</dbReference>
<dbReference type="EMBL" id="SIRE01000029">
    <property type="protein sequence ID" value="TBL70891.1"/>
    <property type="molecule type" value="Genomic_DNA"/>
</dbReference>
<dbReference type="AlphaFoldDB" id="A0A4Q9DJV0"/>
<feature type="transmembrane region" description="Helical" evidence="1">
    <location>
        <begin position="164"/>
        <end position="182"/>
    </location>
</feature>
<feature type="transmembrane region" description="Helical" evidence="1">
    <location>
        <begin position="12"/>
        <end position="30"/>
    </location>
</feature>
<keyword evidence="1" id="KW-1133">Transmembrane helix</keyword>
<dbReference type="Pfam" id="PF13630">
    <property type="entry name" value="SdpI"/>
    <property type="match status" value="1"/>
</dbReference>
<evidence type="ECO:0000313" key="4">
    <source>
        <dbReference type="Proteomes" id="UP000293142"/>
    </source>
</evidence>
<dbReference type="Pfam" id="PF07853">
    <property type="entry name" value="DUF1648"/>
    <property type="match status" value="1"/>
</dbReference>
<dbReference type="RefSeq" id="WP_131017608.1">
    <property type="nucleotide sequence ID" value="NZ_SIRE01000029.1"/>
</dbReference>
<dbReference type="OrthoDB" id="9808690at2"/>
<feature type="transmembrane region" description="Helical" evidence="1">
    <location>
        <begin position="119"/>
        <end position="137"/>
    </location>
</feature>
<accession>A0A4Q9DJV0</accession>
<dbReference type="InterPro" id="IPR025962">
    <property type="entry name" value="SdpI/YhfL"/>
</dbReference>
<organism evidence="3 4">
    <name type="scientific">Paenibacillus thalictri</name>
    <dbReference type="NCBI Taxonomy" id="2527873"/>
    <lineage>
        <taxon>Bacteria</taxon>
        <taxon>Bacillati</taxon>
        <taxon>Bacillota</taxon>
        <taxon>Bacilli</taxon>
        <taxon>Bacillales</taxon>
        <taxon>Paenibacillaceae</taxon>
        <taxon>Paenibacillus</taxon>
    </lineage>
</organism>
<keyword evidence="1" id="KW-0812">Transmembrane</keyword>
<proteinExistence type="predicted"/>
<feature type="transmembrane region" description="Helical" evidence="1">
    <location>
        <begin position="188"/>
        <end position="211"/>
    </location>
</feature>
<keyword evidence="4" id="KW-1185">Reference proteome</keyword>
<feature type="domain" description="DUF1648" evidence="2">
    <location>
        <begin position="14"/>
        <end position="60"/>
    </location>
</feature>
<feature type="transmembrane region" description="Helical" evidence="1">
    <location>
        <begin position="89"/>
        <end position="107"/>
    </location>
</feature>
<dbReference type="PANTHER" id="PTHR37810">
    <property type="entry name" value="IMMUNITY PROTEIN SDPI"/>
    <property type="match status" value="1"/>
</dbReference>
<evidence type="ECO:0000313" key="3">
    <source>
        <dbReference type="EMBL" id="TBL70891.1"/>
    </source>
</evidence>
<comment type="caution">
    <text evidence="3">The sequence shown here is derived from an EMBL/GenBank/DDBJ whole genome shotgun (WGS) entry which is preliminary data.</text>
</comment>
<name>A0A4Q9DJV0_9BACL</name>
<reference evidence="3 4" key="1">
    <citation type="submission" date="2019-02" db="EMBL/GenBank/DDBJ databases">
        <title>Paenibacillus sp. nov., isolated from surface-sterilized tissue of Thalictrum simplex L.</title>
        <authorList>
            <person name="Tuo L."/>
        </authorList>
    </citation>
    <scope>NUCLEOTIDE SEQUENCE [LARGE SCALE GENOMIC DNA]</scope>
    <source>
        <strain evidence="3 4">N2SHLJ1</strain>
    </source>
</reference>
<dbReference type="GO" id="GO:0009636">
    <property type="term" value="P:response to toxic substance"/>
    <property type="evidence" value="ECO:0007669"/>
    <property type="project" value="TreeGrafter"/>
</dbReference>
<dbReference type="Proteomes" id="UP000293142">
    <property type="component" value="Unassembled WGS sequence"/>
</dbReference>
<feature type="transmembrane region" description="Helical" evidence="1">
    <location>
        <begin position="50"/>
        <end position="69"/>
    </location>
</feature>
<gene>
    <name evidence="3" type="ORF">EYB31_32130</name>
</gene>
<keyword evidence="1" id="KW-0472">Membrane</keyword>
<dbReference type="PANTHER" id="PTHR37810:SF5">
    <property type="entry name" value="IMMUNITY PROTEIN SDPI"/>
    <property type="match status" value="1"/>
</dbReference>
<evidence type="ECO:0000259" key="2">
    <source>
        <dbReference type="Pfam" id="PF07853"/>
    </source>
</evidence>
<protein>
    <submittedName>
        <fullName evidence="3">DUF1648 domain-containing protein</fullName>
    </submittedName>
</protein>
<dbReference type="InterPro" id="IPR026272">
    <property type="entry name" value="SdpI"/>
</dbReference>
<sequence>MRARAIFREVILWIIVFSPVVGALLFYNQLPETMATHFGVHNEVNGTMSKPAAVSMIAIIGFVPVLLSAVRKFDPRVVNEPKFTIAFQAVRYGVGLVLAAVDWSIVTYNLGYSMDMRKLVFVLIAALFLVIGNYLPVMKPNFTMGIRTPWTLTSDENWRKTHRLGGPVMMIGGLIILVAAFLLPGLSIGIYIGVIALIALLPVGYSFLLFIRKRG</sequence>